<dbReference type="RefSeq" id="WP_124026196.1">
    <property type="nucleotide sequence ID" value="NZ_JBHRSN010000005.1"/>
</dbReference>
<dbReference type="PANTHER" id="PTHR46546">
    <property type="entry name" value="SHEWANELLA-LIKE PROTEIN PHOSPHATASE 1"/>
    <property type="match status" value="1"/>
</dbReference>
<dbReference type="EMBL" id="RPOK01000001">
    <property type="protein sequence ID" value="RPJ68194.1"/>
    <property type="molecule type" value="Genomic_DNA"/>
</dbReference>
<organism evidence="2 3">
    <name type="scientific">Alteromonas sediminis</name>
    <dbReference type="NCBI Taxonomy" id="2259342"/>
    <lineage>
        <taxon>Bacteria</taxon>
        <taxon>Pseudomonadati</taxon>
        <taxon>Pseudomonadota</taxon>
        <taxon>Gammaproteobacteria</taxon>
        <taxon>Alteromonadales</taxon>
        <taxon>Alteromonadaceae</taxon>
        <taxon>Alteromonas/Salinimonas group</taxon>
        <taxon>Alteromonas</taxon>
    </lineage>
</organism>
<dbReference type="SUPFAM" id="SSF56300">
    <property type="entry name" value="Metallo-dependent phosphatases"/>
    <property type="match status" value="1"/>
</dbReference>
<proteinExistence type="predicted"/>
<protein>
    <recommendedName>
        <fullName evidence="1">Calcineurin-like phosphoesterase domain-containing protein</fullName>
    </recommendedName>
</protein>
<gene>
    <name evidence="2" type="ORF">DRW07_01940</name>
</gene>
<dbReference type="OrthoDB" id="7550081at2"/>
<evidence type="ECO:0000259" key="1">
    <source>
        <dbReference type="Pfam" id="PF00149"/>
    </source>
</evidence>
<feature type="domain" description="Calcineurin-like phosphoesterase" evidence="1">
    <location>
        <begin position="118"/>
        <end position="337"/>
    </location>
</feature>
<comment type="caution">
    <text evidence="2">The sequence shown here is derived from an EMBL/GenBank/DDBJ whole genome shotgun (WGS) entry which is preliminary data.</text>
</comment>
<dbReference type="Proteomes" id="UP000275281">
    <property type="component" value="Unassembled WGS sequence"/>
</dbReference>
<dbReference type="AlphaFoldDB" id="A0A3N5ZAQ0"/>
<keyword evidence="3" id="KW-1185">Reference proteome</keyword>
<dbReference type="InterPro" id="IPR029052">
    <property type="entry name" value="Metallo-depent_PP-like"/>
</dbReference>
<dbReference type="InterPro" id="IPR004843">
    <property type="entry name" value="Calcineurin-like_PHP"/>
</dbReference>
<dbReference type="Pfam" id="PF00149">
    <property type="entry name" value="Metallophos"/>
    <property type="match status" value="1"/>
</dbReference>
<evidence type="ECO:0000313" key="2">
    <source>
        <dbReference type="EMBL" id="RPJ68194.1"/>
    </source>
</evidence>
<dbReference type="Gene3D" id="3.60.21.10">
    <property type="match status" value="1"/>
</dbReference>
<name>A0A3N5ZAQ0_9ALTE</name>
<sequence length="392" mass="44115">MMKTILLYLKHFIVVTCLLLLTGFASLVAMQGSIAFGTDELAYKVGDEGPHIFHNQDSLDVMYIRGNRETGFSIEKTHFSSNETIDIEVYFPKDGSRFSLPFTAHYETPASHYNDAQPIFVMSDLEGNLATFRDFLLQHNVIDAGLTWQFGQGHLVLLGDMVDRGYATTQLLWFIYKLEQEAKLAGGSVHMIIGNHEIKNMQGNMKSAANKYIPIAGMLGKHHAELFGEDAAIGRWLASKNVVESINGYLFTHGGIHPEIAALGLSLDDINQTIRSAYRQYYYPREDYSHDQHLLISNKTGPAWYRGYFKDEVSEKQMDETLTAFNAKAIVVGHTLQFSVNSQFDGKLYAVDVKHPEDYTDNFPFKASEGLLLKDGQAYRLLDDGTRALLDD</sequence>
<dbReference type="PANTHER" id="PTHR46546:SF4">
    <property type="entry name" value="SHEWANELLA-LIKE PROTEIN PHOSPHATASE 1"/>
    <property type="match status" value="1"/>
</dbReference>
<accession>A0A3N5ZAQ0</accession>
<evidence type="ECO:0000313" key="3">
    <source>
        <dbReference type="Proteomes" id="UP000275281"/>
    </source>
</evidence>
<reference evidence="2 3" key="1">
    <citation type="submission" date="2018-11" db="EMBL/GenBank/DDBJ databases">
        <authorList>
            <person name="Ye M.-Q."/>
            <person name="Du Z.-J."/>
        </authorList>
    </citation>
    <scope>NUCLEOTIDE SEQUENCE [LARGE SCALE GENOMIC DNA]</scope>
    <source>
        <strain evidence="2 3">U0105</strain>
    </source>
</reference>
<dbReference type="GO" id="GO:0016787">
    <property type="term" value="F:hydrolase activity"/>
    <property type="evidence" value="ECO:0007669"/>
    <property type="project" value="InterPro"/>
</dbReference>